<dbReference type="InterPro" id="IPR004358">
    <property type="entry name" value="Sig_transdc_His_kin-like_C"/>
</dbReference>
<dbReference type="eggNOG" id="COG5000">
    <property type="taxonomic scope" value="Bacteria"/>
</dbReference>
<dbReference type="Pfam" id="PF02518">
    <property type="entry name" value="HATPase_c"/>
    <property type="match status" value="1"/>
</dbReference>
<keyword evidence="3" id="KW-0597">Phosphoprotein</keyword>
<dbReference type="InterPro" id="IPR000014">
    <property type="entry name" value="PAS"/>
</dbReference>
<keyword evidence="11" id="KW-1185">Reference proteome</keyword>
<dbReference type="InterPro" id="IPR005467">
    <property type="entry name" value="His_kinase_dom"/>
</dbReference>
<dbReference type="InterPro" id="IPR003594">
    <property type="entry name" value="HATPase_dom"/>
</dbReference>
<dbReference type="Pfam" id="PF13426">
    <property type="entry name" value="PAS_9"/>
    <property type="match status" value="1"/>
</dbReference>
<dbReference type="Gene3D" id="3.30.565.10">
    <property type="entry name" value="Histidine kinase-like ATPase, C-terminal domain"/>
    <property type="match status" value="1"/>
</dbReference>
<evidence type="ECO:0000256" key="3">
    <source>
        <dbReference type="ARBA" id="ARBA00022553"/>
    </source>
</evidence>
<dbReference type="SMART" id="SM00387">
    <property type="entry name" value="HATPase_c"/>
    <property type="match status" value="1"/>
</dbReference>
<name>C6BV48_MARSD</name>
<dbReference type="InterPro" id="IPR036890">
    <property type="entry name" value="HATPase_C_sf"/>
</dbReference>
<keyword evidence="4" id="KW-0808">Transferase</keyword>
<evidence type="ECO:0000256" key="7">
    <source>
        <dbReference type="ARBA" id="ARBA00022840"/>
    </source>
</evidence>
<dbReference type="Gene3D" id="3.30.450.20">
    <property type="entry name" value="PAS domain"/>
    <property type="match status" value="1"/>
</dbReference>
<dbReference type="SUPFAM" id="SSF55785">
    <property type="entry name" value="PYP-like sensor domain (PAS domain)"/>
    <property type="match status" value="1"/>
</dbReference>
<dbReference type="CDD" id="cd00130">
    <property type="entry name" value="PAS"/>
    <property type="match status" value="1"/>
</dbReference>
<dbReference type="GO" id="GO:0005524">
    <property type="term" value="F:ATP binding"/>
    <property type="evidence" value="ECO:0007669"/>
    <property type="project" value="UniProtKB-KW"/>
</dbReference>
<evidence type="ECO:0000256" key="1">
    <source>
        <dbReference type="ARBA" id="ARBA00000085"/>
    </source>
</evidence>
<dbReference type="SUPFAM" id="SSF47384">
    <property type="entry name" value="Homodimeric domain of signal transducing histidine kinase"/>
    <property type="match status" value="1"/>
</dbReference>
<dbReference type="EC" id="2.7.13.3" evidence="2"/>
<dbReference type="Proteomes" id="UP000002601">
    <property type="component" value="Chromosome"/>
</dbReference>
<dbReference type="Gene3D" id="1.10.287.130">
    <property type="match status" value="1"/>
</dbReference>
<dbReference type="EMBL" id="CP001649">
    <property type="protein sequence ID" value="ACS80023.1"/>
    <property type="molecule type" value="Genomic_DNA"/>
</dbReference>
<protein>
    <recommendedName>
        <fullName evidence="2">histidine kinase</fullName>
        <ecNumber evidence="2">2.7.13.3</ecNumber>
    </recommendedName>
</protein>
<dbReference type="GO" id="GO:0000155">
    <property type="term" value="F:phosphorelay sensor kinase activity"/>
    <property type="evidence" value="ECO:0007669"/>
    <property type="project" value="InterPro"/>
</dbReference>
<dbReference type="STRING" id="526222.Desal_1963"/>
<comment type="catalytic activity">
    <reaction evidence="1">
        <text>ATP + protein L-histidine = ADP + protein N-phospho-L-histidine.</text>
        <dbReference type="EC" id="2.7.13.3"/>
    </reaction>
</comment>
<accession>C6BV48</accession>
<dbReference type="InterPro" id="IPR035965">
    <property type="entry name" value="PAS-like_dom_sf"/>
</dbReference>
<dbReference type="PANTHER" id="PTHR43065">
    <property type="entry name" value="SENSOR HISTIDINE KINASE"/>
    <property type="match status" value="1"/>
</dbReference>
<evidence type="ECO:0000256" key="8">
    <source>
        <dbReference type="ARBA" id="ARBA00023012"/>
    </source>
</evidence>
<keyword evidence="7" id="KW-0067">ATP-binding</keyword>
<dbReference type="RefSeq" id="WP_015851839.1">
    <property type="nucleotide sequence ID" value="NC_012881.1"/>
</dbReference>
<dbReference type="PRINTS" id="PR00344">
    <property type="entry name" value="BCTRLSENSOR"/>
</dbReference>
<dbReference type="SUPFAM" id="SSF55874">
    <property type="entry name" value="ATPase domain of HSP90 chaperone/DNA topoisomerase II/histidine kinase"/>
    <property type="match status" value="1"/>
</dbReference>
<evidence type="ECO:0000256" key="6">
    <source>
        <dbReference type="ARBA" id="ARBA00022777"/>
    </source>
</evidence>
<evidence type="ECO:0000313" key="11">
    <source>
        <dbReference type="Proteomes" id="UP000002601"/>
    </source>
</evidence>
<evidence type="ECO:0000259" key="9">
    <source>
        <dbReference type="PROSITE" id="PS50109"/>
    </source>
</evidence>
<keyword evidence="8" id="KW-0902">Two-component regulatory system</keyword>
<dbReference type="OrthoDB" id="5448087at2"/>
<dbReference type="KEGG" id="dsa:Desal_1963"/>
<sequence length="380" mass="42393">MPSFNSIIVENIIESLDVGIMVISHEGKIIFLNSAACSILNLDMKIHLGFGWGELFITDATSNAEFNQVILDVINEQKTGLKHIVPYKIKDRECPKKLSITSSYLTENDHVVGLVFLFEDITEIYNAEERERKILSRNAELQNERIEGLDSLSQAVAHQVLNPTTVIGGMTNLISRKLPPEDPLQRELKIISEEAMKLEGLVAAVKTYSNIPKPYPSEINTVKLFEEALHNANLILERIGERIEMELNCSVENITVGKKLFEAAVVELLLNASNFTPEKITDVKIEIERIQQTILVKIIDHGMGIYPHVLNHVLDPFFSTKAKGVGMGLSRVKKIIFEHQGKLKIESEGAGKGTTVIIELPCPDADCCSSKKVLIKEITK</sequence>
<evidence type="ECO:0000256" key="4">
    <source>
        <dbReference type="ARBA" id="ARBA00022679"/>
    </source>
</evidence>
<evidence type="ECO:0000256" key="5">
    <source>
        <dbReference type="ARBA" id="ARBA00022741"/>
    </source>
</evidence>
<feature type="domain" description="Histidine kinase" evidence="9">
    <location>
        <begin position="155"/>
        <end position="364"/>
    </location>
</feature>
<reference evidence="10 11" key="1">
    <citation type="submission" date="2009-06" db="EMBL/GenBank/DDBJ databases">
        <title>Complete sequence of Desulfovibrio salexigens DSM 2638.</title>
        <authorList>
            <consortium name="US DOE Joint Genome Institute"/>
            <person name="Lucas S."/>
            <person name="Copeland A."/>
            <person name="Lapidus A."/>
            <person name="Glavina del Rio T."/>
            <person name="Tice H."/>
            <person name="Bruce D."/>
            <person name="Goodwin L."/>
            <person name="Pitluck S."/>
            <person name="Munk A.C."/>
            <person name="Brettin T."/>
            <person name="Detter J.C."/>
            <person name="Han C."/>
            <person name="Tapia R."/>
            <person name="Larimer F."/>
            <person name="Land M."/>
            <person name="Hauser L."/>
            <person name="Kyrpides N."/>
            <person name="Anderson I."/>
            <person name="Wall J.D."/>
            <person name="Arkin A.P."/>
            <person name="Dehal P."/>
            <person name="Chivian D."/>
            <person name="Giles B."/>
            <person name="Hazen T.C."/>
        </authorList>
    </citation>
    <scope>NUCLEOTIDE SEQUENCE [LARGE SCALE GENOMIC DNA]</scope>
    <source>
        <strain evidence="11">ATCC 14822 / DSM 2638 / NCIMB 8403 / VKM B-1763</strain>
    </source>
</reference>
<dbReference type="PROSITE" id="PS50109">
    <property type="entry name" value="HIS_KIN"/>
    <property type="match status" value="1"/>
</dbReference>
<dbReference type="PANTHER" id="PTHR43065:SF46">
    <property type="entry name" value="C4-DICARBOXYLATE TRANSPORT SENSOR PROTEIN DCTB"/>
    <property type="match status" value="1"/>
</dbReference>
<keyword evidence="5" id="KW-0547">Nucleotide-binding</keyword>
<dbReference type="InterPro" id="IPR036097">
    <property type="entry name" value="HisK_dim/P_sf"/>
</dbReference>
<keyword evidence="6 10" id="KW-0418">Kinase</keyword>
<proteinExistence type="predicted"/>
<dbReference type="HOGENOM" id="CLU_000445_114_39_7"/>
<evidence type="ECO:0000256" key="2">
    <source>
        <dbReference type="ARBA" id="ARBA00012438"/>
    </source>
</evidence>
<dbReference type="InterPro" id="IPR003661">
    <property type="entry name" value="HisK_dim/P_dom"/>
</dbReference>
<dbReference type="AlphaFoldDB" id="C6BV48"/>
<organism evidence="10 11">
    <name type="scientific">Maridesulfovibrio salexigens (strain ATCC 14822 / DSM 2638 / NCIMB 8403 / VKM B-1763)</name>
    <name type="common">Desulfovibrio salexigens</name>
    <dbReference type="NCBI Taxonomy" id="526222"/>
    <lineage>
        <taxon>Bacteria</taxon>
        <taxon>Pseudomonadati</taxon>
        <taxon>Thermodesulfobacteriota</taxon>
        <taxon>Desulfovibrionia</taxon>
        <taxon>Desulfovibrionales</taxon>
        <taxon>Desulfovibrionaceae</taxon>
        <taxon>Maridesulfovibrio</taxon>
    </lineage>
</organism>
<gene>
    <name evidence="10" type="ordered locus">Desal_1963</name>
</gene>
<evidence type="ECO:0000313" key="10">
    <source>
        <dbReference type="EMBL" id="ACS80023.1"/>
    </source>
</evidence>
<dbReference type="CDD" id="cd00082">
    <property type="entry name" value="HisKA"/>
    <property type="match status" value="1"/>
</dbReference>